<accession>A0A8J3Y835</accession>
<keyword evidence="1" id="KW-0732">Signal</keyword>
<feature type="signal peptide" evidence="1">
    <location>
        <begin position="1"/>
        <end position="28"/>
    </location>
</feature>
<name>A0A8J3Y835_9ACTN</name>
<sequence>MNLNKKRTAVLSGVAAIGVAVAGTVAWAAFTNSQTASAGAVQSETYQPLTVSGEFLGRTGAHSSKALLPGDTGDVRLTLTNPAGNSVNGKVVSIRAEQVNPHEVTGGATWEAKQGCAAAVQLSDISTANGNTVILAAGSTQPLTLVKALKLADGATLACSGMTFPLNYTVTFEATRDGAVLPANSTITS</sequence>
<dbReference type="Proteomes" id="UP000652013">
    <property type="component" value="Unassembled WGS sequence"/>
</dbReference>
<gene>
    <name evidence="2" type="ORF">Sya03_30630</name>
</gene>
<proteinExistence type="predicted"/>
<keyword evidence="3" id="KW-1185">Reference proteome</keyword>
<dbReference type="AlphaFoldDB" id="A0A8J3Y835"/>
<feature type="chain" id="PRO_5035177042" description="Ribosomally synthesized peptide with SipW-like signal peptide" evidence="1">
    <location>
        <begin position="29"/>
        <end position="189"/>
    </location>
</feature>
<reference evidence="2" key="1">
    <citation type="submission" date="2021-01" db="EMBL/GenBank/DDBJ databases">
        <title>Whole genome shotgun sequence of Spirilliplanes yamanashiensis NBRC 15828.</title>
        <authorList>
            <person name="Komaki H."/>
            <person name="Tamura T."/>
        </authorList>
    </citation>
    <scope>NUCLEOTIDE SEQUENCE</scope>
    <source>
        <strain evidence="2">NBRC 15828</strain>
    </source>
</reference>
<dbReference type="EMBL" id="BOOY01000023">
    <property type="protein sequence ID" value="GIJ03711.1"/>
    <property type="molecule type" value="Genomic_DNA"/>
</dbReference>
<evidence type="ECO:0008006" key="4">
    <source>
        <dbReference type="Google" id="ProtNLM"/>
    </source>
</evidence>
<comment type="caution">
    <text evidence="2">The sequence shown here is derived from an EMBL/GenBank/DDBJ whole genome shotgun (WGS) entry which is preliminary data.</text>
</comment>
<organism evidence="2 3">
    <name type="scientific">Spirilliplanes yamanashiensis</name>
    <dbReference type="NCBI Taxonomy" id="42233"/>
    <lineage>
        <taxon>Bacteria</taxon>
        <taxon>Bacillati</taxon>
        <taxon>Actinomycetota</taxon>
        <taxon>Actinomycetes</taxon>
        <taxon>Micromonosporales</taxon>
        <taxon>Micromonosporaceae</taxon>
        <taxon>Spirilliplanes</taxon>
    </lineage>
</organism>
<evidence type="ECO:0000313" key="3">
    <source>
        <dbReference type="Proteomes" id="UP000652013"/>
    </source>
</evidence>
<protein>
    <recommendedName>
        <fullName evidence="4">Ribosomally synthesized peptide with SipW-like signal peptide</fullName>
    </recommendedName>
</protein>
<evidence type="ECO:0000313" key="2">
    <source>
        <dbReference type="EMBL" id="GIJ03711.1"/>
    </source>
</evidence>
<evidence type="ECO:0000256" key="1">
    <source>
        <dbReference type="SAM" id="SignalP"/>
    </source>
</evidence>
<dbReference type="RefSeq" id="WP_203938980.1">
    <property type="nucleotide sequence ID" value="NZ_BAAAGJ010000002.1"/>
</dbReference>